<comment type="caution">
    <text evidence="1">The sequence shown here is derived from an EMBL/GenBank/DDBJ whole genome shotgun (WGS) entry which is preliminary data.</text>
</comment>
<reference evidence="1 2" key="1">
    <citation type="submission" date="2019-07" db="EMBL/GenBank/DDBJ databases">
        <title>The First High-Quality Draft Genome Sequence of the Causal Agent of the Current Panama Disease Epidemic.</title>
        <authorList>
            <person name="Warmington R.J."/>
            <person name="Kay W."/>
            <person name="Jeffries A."/>
            <person name="Bebber D."/>
            <person name="Moore K."/>
            <person name="Studholme D.J."/>
        </authorList>
    </citation>
    <scope>NUCLEOTIDE SEQUENCE [LARGE SCALE GENOMIC DNA]</scope>
    <source>
        <strain evidence="1 2">TR4</strain>
    </source>
</reference>
<accession>A0A5C6T5W6</accession>
<name>A0A5C6T5W6_FUSOC</name>
<evidence type="ECO:0000313" key="1">
    <source>
        <dbReference type="EMBL" id="TXC05121.1"/>
    </source>
</evidence>
<sequence>MARDHSTSCDAVRRAGCVMYAHCSTTITAFRMLPSSHITFRFHINSMLTQMATQPILLNKHHQPFGTVEPIRTCRLSCLACLGTVDETRRRLAEYLNETIHRSAQTSGPQRLTPPFQNVAPALITARSRIR</sequence>
<dbReference type="EMBL" id="VMNF01000007">
    <property type="protein sequence ID" value="TXC05121.1"/>
    <property type="molecule type" value="Genomic_DNA"/>
</dbReference>
<protein>
    <submittedName>
        <fullName evidence="1">Uncharacterized protein</fullName>
    </submittedName>
</protein>
<organism evidence="1 2">
    <name type="scientific">Fusarium oxysporum f. sp. cubense</name>
    <dbReference type="NCBI Taxonomy" id="61366"/>
    <lineage>
        <taxon>Eukaryota</taxon>
        <taxon>Fungi</taxon>
        <taxon>Dikarya</taxon>
        <taxon>Ascomycota</taxon>
        <taxon>Pezizomycotina</taxon>
        <taxon>Sordariomycetes</taxon>
        <taxon>Hypocreomycetidae</taxon>
        <taxon>Hypocreales</taxon>
        <taxon>Nectriaceae</taxon>
        <taxon>Fusarium</taxon>
        <taxon>Fusarium oxysporum species complex</taxon>
    </lineage>
</organism>
<proteinExistence type="predicted"/>
<dbReference type="Proteomes" id="UP000321331">
    <property type="component" value="Unassembled WGS sequence"/>
</dbReference>
<evidence type="ECO:0000313" key="2">
    <source>
        <dbReference type="Proteomes" id="UP000321331"/>
    </source>
</evidence>
<gene>
    <name evidence="1" type="ORF">FocTR4_00000989</name>
</gene>
<dbReference type="AlphaFoldDB" id="A0A5C6T5W6"/>